<reference evidence="1 2" key="1">
    <citation type="journal article" date="2014" name="Nature">
        <title>An environmental bacterial taxon with a large and distinct metabolic repertoire.</title>
        <authorList>
            <person name="Wilson M.C."/>
            <person name="Mori T."/>
            <person name="Ruckert C."/>
            <person name="Uria A.R."/>
            <person name="Helf M.J."/>
            <person name="Takada K."/>
            <person name="Gernert C."/>
            <person name="Steffens U.A."/>
            <person name="Heycke N."/>
            <person name="Schmitt S."/>
            <person name="Rinke C."/>
            <person name="Helfrich E.J."/>
            <person name="Brachmann A.O."/>
            <person name="Gurgui C."/>
            <person name="Wakimoto T."/>
            <person name="Kracht M."/>
            <person name="Crusemann M."/>
            <person name="Hentschel U."/>
            <person name="Abe I."/>
            <person name="Matsunaga S."/>
            <person name="Kalinowski J."/>
            <person name="Takeyama H."/>
            <person name="Piel J."/>
        </authorList>
    </citation>
    <scope>NUCLEOTIDE SEQUENCE [LARGE SCALE GENOMIC DNA]</scope>
    <source>
        <strain evidence="2">TSY1</strain>
    </source>
</reference>
<comment type="caution">
    <text evidence="1">The sequence shown here is derived from an EMBL/GenBank/DDBJ whole genome shotgun (WGS) entry which is preliminary data.</text>
</comment>
<organism evidence="1 2">
    <name type="scientific">Entotheonella factor</name>
    <dbReference type="NCBI Taxonomy" id="1429438"/>
    <lineage>
        <taxon>Bacteria</taxon>
        <taxon>Pseudomonadati</taxon>
        <taxon>Nitrospinota/Tectimicrobiota group</taxon>
        <taxon>Candidatus Tectimicrobiota</taxon>
        <taxon>Candidatus Entotheonellia</taxon>
        <taxon>Candidatus Entotheonellales</taxon>
        <taxon>Candidatus Entotheonellaceae</taxon>
        <taxon>Candidatus Entotheonella</taxon>
    </lineage>
</organism>
<dbReference type="HOGENOM" id="CLU_1851463_0_0_7"/>
<gene>
    <name evidence="1" type="ORF">ETSY1_32805</name>
</gene>
<dbReference type="Proteomes" id="UP000019141">
    <property type="component" value="Unassembled WGS sequence"/>
</dbReference>
<dbReference type="EMBL" id="AZHW01000986">
    <property type="protein sequence ID" value="ETW94907.1"/>
    <property type="molecule type" value="Genomic_DNA"/>
</dbReference>
<proteinExistence type="predicted"/>
<sequence length="143" mass="16009">MKRRLLISLAVLVGLAVIVVIVANPIVSAILRSEQHTLLSDGIMLITMKKRGTSELKTFPVDYLRNSDTVYVGADSGWWKDLEGGAEVRMLIQGREWVGWAMPILNDPDRSAAGFKTLRPSTYKRALRTGAVFIEIQLRNEVR</sequence>
<evidence type="ECO:0008006" key="3">
    <source>
        <dbReference type="Google" id="ProtNLM"/>
    </source>
</evidence>
<dbReference type="AlphaFoldDB" id="W4LA77"/>
<name>W4LA77_ENTF1</name>
<keyword evidence="2" id="KW-1185">Reference proteome</keyword>
<evidence type="ECO:0000313" key="1">
    <source>
        <dbReference type="EMBL" id="ETW94907.1"/>
    </source>
</evidence>
<protein>
    <recommendedName>
        <fullName evidence="3">DUF385 domain-containing protein</fullName>
    </recommendedName>
</protein>
<accession>W4LA77</accession>
<evidence type="ECO:0000313" key="2">
    <source>
        <dbReference type="Proteomes" id="UP000019141"/>
    </source>
</evidence>